<evidence type="ECO:0000256" key="6">
    <source>
        <dbReference type="PIRSR" id="PIRSR002549-4"/>
    </source>
</evidence>
<dbReference type="CDD" id="cd13529">
    <property type="entry name" value="PBP2_transferrin"/>
    <property type="match status" value="1"/>
</dbReference>
<feature type="disulfide bond" evidence="6">
    <location>
        <begin position="332"/>
        <end position="369"/>
    </location>
</feature>
<feature type="disulfide bond" evidence="6">
    <location>
        <begin position="342"/>
        <end position="360"/>
    </location>
</feature>
<comment type="caution">
    <text evidence="8">The sequence shown here is derived from an EMBL/GenBank/DDBJ whole genome shotgun (WGS) entry which is preliminary data.</text>
</comment>
<keyword evidence="3" id="KW-0406">Ion transport</keyword>
<comment type="similarity">
    <text evidence="3">Belongs to the transferrin family.</text>
</comment>
<dbReference type="SUPFAM" id="SSF53850">
    <property type="entry name" value="Periplasmic binding protein-like II"/>
    <property type="match status" value="2"/>
</dbReference>
<dbReference type="PANTHER" id="PTHR11485:SF29">
    <property type="entry name" value="TRANSFERRIN 2"/>
    <property type="match status" value="1"/>
</dbReference>
<feature type="disulfide bond" evidence="6">
    <location>
        <begin position="446"/>
        <end position="505"/>
    </location>
</feature>
<keyword evidence="3 5" id="KW-0479">Metal-binding</keyword>
<evidence type="ECO:0000256" key="4">
    <source>
        <dbReference type="PIRSR" id="PIRSR002549-2"/>
    </source>
</evidence>
<evidence type="ECO:0000256" key="1">
    <source>
        <dbReference type="ARBA" id="ARBA00022737"/>
    </source>
</evidence>
<name>A0A4E0RKN6_FASHE</name>
<feature type="domain" description="Transferrin-like" evidence="7">
    <location>
        <begin position="329"/>
        <end position="650"/>
    </location>
</feature>
<keyword evidence="3" id="KW-0813">Transport</keyword>
<dbReference type="Pfam" id="PF00405">
    <property type="entry name" value="Transferrin"/>
    <property type="match status" value="3"/>
</dbReference>
<dbReference type="GO" id="GO:0055037">
    <property type="term" value="C:recycling endosome"/>
    <property type="evidence" value="ECO:0007669"/>
    <property type="project" value="TreeGrafter"/>
</dbReference>
<protein>
    <submittedName>
        <fullName evidence="8">Family S60 non peptidase ue (S60 family)</fullName>
    </submittedName>
</protein>
<keyword evidence="2 6" id="KW-1015">Disulfide bond</keyword>
<dbReference type="GO" id="GO:0005769">
    <property type="term" value="C:early endosome"/>
    <property type="evidence" value="ECO:0007669"/>
    <property type="project" value="TreeGrafter"/>
</dbReference>
<dbReference type="InterPro" id="IPR016357">
    <property type="entry name" value="Transferrin"/>
</dbReference>
<dbReference type="GO" id="GO:0006826">
    <property type="term" value="P:iron ion transport"/>
    <property type="evidence" value="ECO:0007669"/>
    <property type="project" value="UniProtKB-KW"/>
</dbReference>
<dbReference type="GO" id="GO:0046872">
    <property type="term" value="F:metal ion binding"/>
    <property type="evidence" value="ECO:0007669"/>
    <property type="project" value="UniProtKB-KW"/>
</dbReference>
<keyword evidence="3 5" id="KW-0408">Iron</keyword>
<sequence length="687" mass="76994">MRTIQSRQADLINLDAGLAHYASTLYSLRPIAVENYAASNAAGARDLFYFANVIVPAMSTVDPTNLRGKEICSAGAGTAEGWVAPFGTLIADLKTIPVTQCNSVVQNLIRYLGDSCIPNALNELFNPFGDNTQELCRICYNQGWPTWCTSRDRYARNQGALRCLREYTENIESTVKPVAAFVRAKEIDLAAADGFPTANYKLLCPTKQPNGQWTADLNASSTCHWGQIPSRMIMTPLTQPNVTLFTTFLTTMVNYFGPAGTHSAIFSLFQSTGYGDTGSPVQTHNLMFSDLTRNIYVPPDEETATYYRWTNATFLEALKKLDQCPLPTMGWCVIDEFEMDKCQRMSSAFAARSIKPDLTCIQADSVLDCMRLIQDGYADMVTLEAGDLYAAGKYFGLVPIVADSTVHLNTGWGKTVKRERTTWVADLLATYNGKRKLFVVSQLLSCVLKGELISRACIPGILNSPFDRTNTNSLNLCELCIGGNKDRCRRDHLELYYGEAGAFRCLTEGADIAFTRHTTVPTNTAGRNPDYWARNLREDDYELLCPDGRRSEVDQWATCNLAKIPSNVVVTASYKSENERTNMWRLLQYGQEYYSADKNSTFQMFDSGFGHKDLIFSDDTESLSRIPWENQTYERWLGPRFLQMVENLESVSRIHEAGIYAAAHHIRVEAIMICLLIHILWNYLPNA</sequence>
<dbReference type="Proteomes" id="UP000230066">
    <property type="component" value="Unassembled WGS sequence"/>
</dbReference>
<accession>A0A4E0RKN6</accession>
<evidence type="ECO:0000256" key="3">
    <source>
        <dbReference type="PIRNR" id="PIRNR002549"/>
    </source>
</evidence>
<keyword evidence="9" id="KW-1185">Reference proteome</keyword>
<evidence type="ECO:0000313" key="8">
    <source>
        <dbReference type="EMBL" id="THD26464.1"/>
    </source>
</evidence>
<dbReference type="PROSITE" id="PS51408">
    <property type="entry name" value="TRANSFERRIN_LIKE_4"/>
    <property type="match status" value="2"/>
</dbReference>
<feature type="disulfide bond" evidence="6">
    <location>
        <begin position="72"/>
        <end position="163"/>
    </location>
</feature>
<evidence type="ECO:0000256" key="5">
    <source>
        <dbReference type="PIRSR" id="PIRSR002549-3"/>
    </source>
</evidence>
<feature type="disulfide bond" evidence="6">
    <location>
        <begin position="204"/>
        <end position="223"/>
    </location>
</feature>
<reference evidence="8" key="1">
    <citation type="submission" date="2019-03" db="EMBL/GenBank/DDBJ databases">
        <title>Improved annotation for the trematode Fasciola hepatica.</title>
        <authorList>
            <person name="Choi Y.-J."/>
            <person name="Martin J."/>
            <person name="Mitreva M."/>
        </authorList>
    </citation>
    <scope>NUCLEOTIDE SEQUENCE [LARGE SCALE GENOMIC DNA]</scope>
</reference>
<feature type="domain" description="Transferrin-like" evidence="7">
    <location>
        <begin position="1"/>
        <end position="320"/>
    </location>
</feature>
<evidence type="ECO:0000313" key="9">
    <source>
        <dbReference type="Proteomes" id="UP000230066"/>
    </source>
</evidence>
<feature type="binding site" evidence="4">
    <location>
        <position position="81"/>
    </location>
    <ligand>
        <name>hydrogencarbonate</name>
        <dbReference type="ChEBI" id="CHEBI:17544"/>
        <label>1</label>
    </ligand>
</feature>
<gene>
    <name evidence="8" type="ORF">D915_002859</name>
</gene>
<dbReference type="SMART" id="SM00094">
    <property type="entry name" value="TR_FER"/>
    <property type="match status" value="1"/>
</dbReference>
<organism evidence="8 9">
    <name type="scientific">Fasciola hepatica</name>
    <name type="common">Liver fluke</name>
    <dbReference type="NCBI Taxonomy" id="6192"/>
    <lineage>
        <taxon>Eukaryota</taxon>
        <taxon>Metazoa</taxon>
        <taxon>Spiralia</taxon>
        <taxon>Lophotrochozoa</taxon>
        <taxon>Platyhelminthes</taxon>
        <taxon>Trematoda</taxon>
        <taxon>Digenea</taxon>
        <taxon>Plagiorchiida</taxon>
        <taxon>Echinostomata</taxon>
        <taxon>Echinostomatoidea</taxon>
        <taxon>Fasciolidae</taxon>
        <taxon>Fasciola</taxon>
    </lineage>
</organism>
<evidence type="ECO:0000256" key="2">
    <source>
        <dbReference type="ARBA" id="ARBA00023157"/>
    </source>
</evidence>
<keyword evidence="3" id="KW-0410">Iron transport</keyword>
<feature type="disulfide bond" evidence="6">
    <location>
        <begin position="457"/>
        <end position="480"/>
    </location>
</feature>
<dbReference type="GO" id="GO:0005886">
    <property type="term" value="C:plasma membrane"/>
    <property type="evidence" value="ECO:0007669"/>
    <property type="project" value="TreeGrafter"/>
</dbReference>
<proteinExistence type="inferred from homology"/>
<dbReference type="GO" id="GO:0005615">
    <property type="term" value="C:extracellular space"/>
    <property type="evidence" value="ECO:0007669"/>
    <property type="project" value="InterPro"/>
</dbReference>
<feature type="disulfide bond" evidence="6">
    <location>
        <begin position="116"/>
        <end position="139"/>
    </location>
</feature>
<feature type="binding site" evidence="5">
    <location>
        <position position="49"/>
    </location>
    <ligand>
        <name>Fe(3+)</name>
        <dbReference type="ChEBI" id="CHEBI:29034"/>
        <label>1</label>
    </ligand>
</feature>
<dbReference type="EMBL" id="JXXN02000732">
    <property type="protein sequence ID" value="THD26464.1"/>
    <property type="molecule type" value="Genomic_DNA"/>
</dbReference>
<feature type="binding site" evidence="5">
    <location>
        <position position="15"/>
    </location>
    <ligand>
        <name>Fe(3+)</name>
        <dbReference type="ChEBI" id="CHEBI:29034"/>
        <label>1</label>
    </ligand>
</feature>
<dbReference type="AlphaFoldDB" id="A0A4E0RKN6"/>
<feature type="disulfide bond" evidence="6">
    <location>
        <begin position="545"/>
        <end position="559"/>
    </location>
</feature>
<keyword evidence="1" id="KW-0677">Repeat</keyword>
<evidence type="ECO:0000259" key="7">
    <source>
        <dbReference type="PROSITE" id="PS51408"/>
    </source>
</evidence>
<feature type="disulfide bond" evidence="6">
    <location>
        <begin position="477"/>
        <end position="488"/>
    </location>
</feature>
<dbReference type="PANTHER" id="PTHR11485">
    <property type="entry name" value="TRANSFERRIN"/>
    <property type="match status" value="1"/>
</dbReference>
<dbReference type="Gene3D" id="3.40.190.10">
    <property type="entry name" value="Periplasmic binding protein-like II"/>
    <property type="match status" value="4"/>
</dbReference>
<dbReference type="PIRSF" id="PIRSF002549">
    <property type="entry name" value="Transferrin"/>
    <property type="match status" value="1"/>
</dbReference>
<dbReference type="PRINTS" id="PR00422">
    <property type="entry name" value="TRANSFERRIN"/>
</dbReference>
<dbReference type="InterPro" id="IPR001156">
    <property type="entry name" value="Transferrin-like_dom"/>
</dbReference>